<evidence type="ECO:0000256" key="3">
    <source>
        <dbReference type="ARBA" id="ARBA00023015"/>
    </source>
</evidence>
<dbReference type="GO" id="GO:0005634">
    <property type="term" value="C:nucleus"/>
    <property type="evidence" value="ECO:0007669"/>
    <property type="project" value="UniProtKB-SubCell"/>
</dbReference>
<dbReference type="EMBL" id="AK373624">
    <property type="protein sequence ID" value="BAK04821.1"/>
    <property type="molecule type" value="mRNA"/>
</dbReference>
<dbReference type="AlphaFoldDB" id="F2EBU9"/>
<evidence type="ECO:0000256" key="6">
    <source>
        <dbReference type="SAM" id="MobiDB-lite"/>
    </source>
</evidence>
<reference evidence="10" key="2">
    <citation type="journal article" date="2012" name="Nature">
        <title>A physical, genetic and functional sequence assembly of the barley genome.</title>
        <authorList>
            <consortium name="The International Barley Genome Sequencing Consortium"/>
            <person name="Mayer K.F."/>
            <person name="Waugh R."/>
            <person name="Brown J.W."/>
            <person name="Schulman A."/>
            <person name="Langridge P."/>
            <person name="Platzer M."/>
            <person name="Fincher G.B."/>
            <person name="Muehlbauer G.J."/>
            <person name="Sato K."/>
            <person name="Close T.J."/>
            <person name="Wise R.P."/>
            <person name="Stein N."/>
        </authorList>
    </citation>
    <scope>NUCLEOTIDE SEQUENCE [LARGE SCALE GENOMIC DNA]</scope>
    <source>
        <strain evidence="10">cv. Morex</strain>
    </source>
</reference>
<reference evidence="9" key="4">
    <citation type="submission" date="2022-01" db="UniProtKB">
        <authorList>
            <consortium name="EnsemblPlants"/>
        </authorList>
    </citation>
    <scope>IDENTIFICATION</scope>
    <source>
        <strain evidence="9">subsp. vulgare</strain>
    </source>
</reference>
<proteinExistence type="evidence at transcript level"/>
<protein>
    <submittedName>
        <fullName evidence="8">Predicted protein</fullName>
    </submittedName>
</protein>
<feature type="region of interest" description="Disordered" evidence="6">
    <location>
        <begin position="70"/>
        <end position="93"/>
    </location>
</feature>
<evidence type="ECO:0000256" key="4">
    <source>
        <dbReference type="ARBA" id="ARBA00023163"/>
    </source>
</evidence>
<organism evidence="8">
    <name type="scientific">Hordeum vulgare subsp. vulgare</name>
    <name type="common">Domesticated barley</name>
    <dbReference type="NCBI Taxonomy" id="112509"/>
    <lineage>
        <taxon>Eukaryota</taxon>
        <taxon>Viridiplantae</taxon>
        <taxon>Streptophyta</taxon>
        <taxon>Embryophyta</taxon>
        <taxon>Tracheophyta</taxon>
        <taxon>Spermatophyta</taxon>
        <taxon>Magnoliopsida</taxon>
        <taxon>Liliopsida</taxon>
        <taxon>Poales</taxon>
        <taxon>Poaceae</taxon>
        <taxon>BOP clade</taxon>
        <taxon>Pooideae</taxon>
        <taxon>Triticodae</taxon>
        <taxon>Triticeae</taxon>
        <taxon>Hordeinae</taxon>
        <taxon>Hordeum</taxon>
    </lineage>
</organism>
<dbReference type="EnsemblPlants" id="HORVU.MOREX.r3.4HG0331350.1">
    <property type="protein sequence ID" value="HORVU.MOREX.r3.4HG0331350.1.CDS1"/>
    <property type="gene ID" value="HORVU.MOREX.r3.4HG0331350"/>
</dbReference>
<reference evidence="9" key="3">
    <citation type="submission" date="2020-10" db="EMBL/GenBank/DDBJ databases">
        <authorList>
            <person name="Scholz U."/>
            <person name="Mascher M."/>
            <person name="Fiebig A."/>
        </authorList>
    </citation>
    <scope>NUCLEOTIDE SEQUENCE [LARGE SCALE GENOMIC DNA]</scope>
    <source>
        <strain evidence="9">cv. Morex</strain>
    </source>
</reference>
<comment type="subcellular location">
    <subcellularLocation>
        <location evidence="1">Nucleus</location>
    </subcellularLocation>
</comment>
<dbReference type="Gramene" id="HORVU.MOREX.r2.4HG0275970.1">
    <property type="protein sequence ID" value="HORVU.MOREX.r2.4HG0275970.1.CDS.1"/>
    <property type="gene ID" value="HORVU.MOREX.r2.4HG0275970"/>
</dbReference>
<reference evidence="8" key="1">
    <citation type="journal article" date="2011" name="Plant Physiol.">
        <title>Comprehensive sequence analysis of 24,783 barley full-length cDNAs derived from 12 clone libraries.</title>
        <authorList>
            <person name="Matsumoto T."/>
            <person name="Tanaka T."/>
            <person name="Sakai H."/>
            <person name="Amano N."/>
            <person name="Kanamori H."/>
            <person name="Kurita K."/>
            <person name="Kikuta A."/>
            <person name="Kamiya K."/>
            <person name="Yamamoto M."/>
            <person name="Ikawa H."/>
            <person name="Fujii N."/>
            <person name="Hori K."/>
            <person name="Itoh T."/>
            <person name="Sato K."/>
        </authorList>
    </citation>
    <scope>NUCLEOTIDE SEQUENCE</scope>
    <source>
        <tissue evidence="8">Flower</tissue>
    </source>
</reference>
<dbReference type="Gramene" id="HORVU.MOREX.r3.4HG0331350.1">
    <property type="protein sequence ID" value="HORVU.MOREX.r3.4HG0331350.1.CDS1"/>
    <property type="gene ID" value="HORVU.MOREX.r3.4HG0331350"/>
</dbReference>
<dbReference type="InterPro" id="IPR006458">
    <property type="entry name" value="Ovate_C"/>
</dbReference>
<sequence length="93" mass="10005">MSTDAPRAEFLKSMLEMAEALGLDPRRGADRARMHDLLLWYIAINDSDTLRDILGAFTELLCLLNAADNTTTHGNGDGDGTGITPPSTATADR</sequence>
<keyword evidence="3" id="KW-0805">Transcription regulation</keyword>
<dbReference type="HOGENOM" id="CLU_2402804_0_0_1"/>
<accession>F2EBU9</accession>
<keyword evidence="10" id="KW-1185">Reference proteome</keyword>
<evidence type="ECO:0000259" key="7">
    <source>
        <dbReference type="PROSITE" id="PS51754"/>
    </source>
</evidence>
<name>F2EBU9_HORVV</name>
<evidence type="ECO:0000256" key="5">
    <source>
        <dbReference type="ARBA" id="ARBA00023242"/>
    </source>
</evidence>
<evidence type="ECO:0000313" key="10">
    <source>
        <dbReference type="Proteomes" id="UP000011116"/>
    </source>
</evidence>
<gene>
    <name evidence="9" type="primary">LOC123450660</name>
</gene>
<dbReference type="Pfam" id="PF04844">
    <property type="entry name" value="Ovate"/>
    <property type="match status" value="1"/>
</dbReference>
<dbReference type="PROSITE" id="PS51754">
    <property type="entry name" value="OVATE"/>
    <property type="match status" value="1"/>
</dbReference>
<keyword evidence="5" id="KW-0539">Nucleus</keyword>
<feature type="domain" description="OVATE" evidence="7">
    <location>
        <begin position="1"/>
        <end position="63"/>
    </location>
</feature>
<keyword evidence="2" id="KW-0678">Repressor</keyword>
<evidence type="ECO:0000256" key="2">
    <source>
        <dbReference type="ARBA" id="ARBA00022491"/>
    </source>
</evidence>
<evidence type="ECO:0000256" key="1">
    <source>
        <dbReference type="ARBA" id="ARBA00004123"/>
    </source>
</evidence>
<keyword evidence="4" id="KW-0804">Transcription</keyword>
<evidence type="ECO:0000313" key="9">
    <source>
        <dbReference type="EnsemblPlants" id="HORVU.MOREX.r3.4HG0331350.1.CDS1"/>
    </source>
</evidence>
<evidence type="ECO:0000313" key="8">
    <source>
        <dbReference type="EMBL" id="BAK04821.1"/>
    </source>
</evidence>
<dbReference type="Proteomes" id="UP000011116">
    <property type="component" value="Chromosome 4H"/>
</dbReference>